<dbReference type="GO" id="GO:0005829">
    <property type="term" value="C:cytosol"/>
    <property type="evidence" value="ECO:0007669"/>
    <property type="project" value="TreeGrafter"/>
</dbReference>
<evidence type="ECO:0000256" key="8">
    <source>
        <dbReference type="ARBA" id="ARBA00023209"/>
    </source>
</evidence>
<dbReference type="Pfam" id="PF01210">
    <property type="entry name" value="NAD_Gly3P_dh_N"/>
    <property type="match status" value="1"/>
</dbReference>
<evidence type="ECO:0000256" key="9">
    <source>
        <dbReference type="ARBA" id="ARBA00023264"/>
    </source>
</evidence>
<accession>A0A6A0B6F3</accession>
<dbReference type="PIRSF" id="PIRSF000114">
    <property type="entry name" value="Glycerol-3-P_dh"/>
    <property type="match status" value="1"/>
</dbReference>
<feature type="binding site" evidence="14">
    <location>
        <position position="51"/>
    </location>
    <ligand>
        <name>NADPH</name>
        <dbReference type="ChEBI" id="CHEBI:57783"/>
    </ligand>
</feature>
<comment type="caution">
    <text evidence="14">Lacks conserved residue(s) required for the propagation of feature annotation.</text>
</comment>
<dbReference type="GO" id="GO:0046168">
    <property type="term" value="P:glycerol-3-phosphate catabolic process"/>
    <property type="evidence" value="ECO:0007669"/>
    <property type="project" value="InterPro"/>
</dbReference>
<feature type="binding site" evidence="14">
    <location>
        <position position="284"/>
    </location>
    <ligand>
        <name>NADPH</name>
        <dbReference type="ChEBI" id="CHEBI:57783"/>
    </ligand>
</feature>
<dbReference type="EMBL" id="BLLH01000002">
    <property type="protein sequence ID" value="GFH40078.1"/>
    <property type="molecule type" value="Genomic_DNA"/>
</dbReference>
<dbReference type="InterPro" id="IPR011128">
    <property type="entry name" value="G3P_DH_NAD-dep_N"/>
</dbReference>
<evidence type="ECO:0000256" key="14">
    <source>
        <dbReference type="HAMAP-Rule" id="MF_00394"/>
    </source>
</evidence>
<keyword evidence="4 14" id="KW-0521">NADP</keyword>
<dbReference type="Gene3D" id="3.40.50.720">
    <property type="entry name" value="NAD(P)-binding Rossmann-like Domain"/>
    <property type="match status" value="1"/>
</dbReference>
<evidence type="ECO:0000256" key="4">
    <source>
        <dbReference type="ARBA" id="ARBA00022857"/>
    </source>
</evidence>
<evidence type="ECO:0000256" key="12">
    <source>
        <dbReference type="ARBA" id="ARBA00069372"/>
    </source>
</evidence>
<keyword evidence="7 14" id="KW-0443">Lipid metabolism</keyword>
<dbReference type="FunFam" id="3.40.50.720:FF:000019">
    <property type="entry name" value="Glycerol-3-phosphate dehydrogenase [NAD(P)+]"/>
    <property type="match status" value="1"/>
</dbReference>
<keyword evidence="5 14" id="KW-0560">Oxidoreductase</keyword>
<dbReference type="PRINTS" id="PR00077">
    <property type="entry name" value="GPDHDRGNASE"/>
</dbReference>
<feature type="domain" description="Glycerol-3-phosphate dehydrogenase NAD-dependent C-terminal" evidence="20">
    <location>
        <begin position="183"/>
        <end position="322"/>
    </location>
</feature>
<dbReference type="AlphaFoldDB" id="A0A6A0B6F3"/>
<feature type="binding site" evidence="14">
    <location>
        <position position="13"/>
    </location>
    <ligand>
        <name>NADPH</name>
        <dbReference type="ChEBI" id="CHEBI:57783"/>
    </ligand>
</feature>
<evidence type="ECO:0000313" key="21">
    <source>
        <dbReference type="EMBL" id="GFH40078.1"/>
    </source>
</evidence>
<feature type="binding site" evidence="14">
    <location>
        <position position="194"/>
    </location>
    <ligand>
        <name>sn-glycerol 3-phosphate</name>
        <dbReference type="ChEBI" id="CHEBI:57597"/>
    </ligand>
</feature>
<dbReference type="Pfam" id="PF07479">
    <property type="entry name" value="NAD_Gly3P_dh_C"/>
    <property type="match status" value="1"/>
</dbReference>
<comment type="similarity">
    <text evidence="1 14 18">Belongs to the NAD-dependent glycerol-3-phosphate dehydrogenase family.</text>
</comment>
<dbReference type="NCBIfam" id="NF000941">
    <property type="entry name" value="PRK00094.1-3"/>
    <property type="match status" value="1"/>
</dbReference>
<evidence type="ECO:0000256" key="15">
    <source>
        <dbReference type="PIRSR" id="PIRSR000114-1"/>
    </source>
</evidence>
<feature type="binding site" evidence="14">
    <location>
        <position position="258"/>
    </location>
    <ligand>
        <name>sn-glycerol 3-phosphate</name>
        <dbReference type="ChEBI" id="CHEBI:57597"/>
    </ligand>
</feature>
<dbReference type="HAMAP" id="MF_00394">
    <property type="entry name" value="NAD_Glyc3P_dehydrog"/>
    <property type="match status" value="1"/>
</dbReference>
<sequence>MTQKKIAVLGPGSWGTALSQVLNDNGHEVRIWGNVPEQISEINTQHTNTRYFKDIVLDSKIKGYDDLTTALDGVDAVLFVVPTKVTRLVAKQVAETLEHKVVVMHASKGLEQGTHERISTILEEEIPANLRSEVVVVSGPSHAEETIVRDLTLITAASKNLDDAKFVQNLFSNDYFRLYTNDDVIGVETAAALKNVIAVGAGALHGLGFGDNAKAAIITRGLAEITRLGVAMGASPMTYIGLSGVGDLIVTGTSVHSRNWRAGDALGRGEKLADIEANMGMVIEGVSTTKVAHELAETLEIDMPIVDTIYNVIYNNKDIRDSIVELMRREARPENEYIIEIKGLN</sequence>
<reference evidence="21 22" key="1">
    <citation type="submission" date="2020-02" db="EMBL/GenBank/DDBJ databases">
        <title>Draft genome sequence of Lactococcus sp. Hs20B0-1.</title>
        <authorList>
            <person name="Noda S."/>
            <person name="Yuki M."/>
            <person name="Ohkuma M."/>
        </authorList>
    </citation>
    <scope>NUCLEOTIDE SEQUENCE [LARGE SCALE GENOMIC DNA]</scope>
    <source>
        <strain evidence="21 22">Hs20B0-1</strain>
    </source>
</reference>
<dbReference type="NCBIfam" id="NF000940">
    <property type="entry name" value="PRK00094.1-2"/>
    <property type="match status" value="1"/>
</dbReference>
<dbReference type="InterPro" id="IPR036291">
    <property type="entry name" value="NAD(P)-bd_dom_sf"/>
</dbReference>
<dbReference type="GO" id="GO:0006650">
    <property type="term" value="P:glycerophospholipid metabolic process"/>
    <property type="evidence" value="ECO:0007669"/>
    <property type="project" value="UniProtKB-UniRule"/>
</dbReference>
<feature type="binding site" evidence="14">
    <location>
        <position position="143"/>
    </location>
    <ligand>
        <name>NADPH</name>
        <dbReference type="ChEBI" id="CHEBI:57783"/>
    </ligand>
</feature>
<keyword evidence="9 14" id="KW-1208">Phospholipid metabolism</keyword>
<feature type="binding site" evidence="14">
    <location>
        <position position="108"/>
    </location>
    <ligand>
        <name>sn-glycerol 3-phosphate</name>
        <dbReference type="ChEBI" id="CHEBI:57597"/>
    </ligand>
</feature>
<feature type="binding site" evidence="14">
    <location>
        <position position="247"/>
    </location>
    <ligand>
        <name>sn-glycerol 3-phosphate</name>
        <dbReference type="ChEBI" id="CHEBI:57597"/>
    </ligand>
</feature>
<protein>
    <recommendedName>
        <fullName evidence="12 14">Glycerol-3-phosphate dehydrogenase [NAD(P)+]</fullName>
        <ecNumber evidence="11 14">1.1.1.94</ecNumber>
    </recommendedName>
    <alternativeName>
        <fullName evidence="14">NAD(P)(+)-dependent glycerol-3-phosphate dehydrogenase</fullName>
    </alternativeName>
    <alternativeName>
        <fullName evidence="13 14">NAD(P)H-dependent dihydroxyacetone-phosphate reductase</fullName>
    </alternativeName>
</protein>
<dbReference type="PANTHER" id="PTHR11728">
    <property type="entry name" value="GLYCEROL-3-PHOSPHATE DEHYDROGENASE"/>
    <property type="match status" value="1"/>
</dbReference>
<feature type="active site" description="Proton acceptor" evidence="14 15">
    <location>
        <position position="194"/>
    </location>
</feature>
<dbReference type="Proteomes" id="UP000475928">
    <property type="component" value="Unassembled WGS sequence"/>
</dbReference>
<evidence type="ECO:0000256" key="18">
    <source>
        <dbReference type="RuleBase" id="RU000437"/>
    </source>
</evidence>
<name>A0A6A0B6F3_9LACT</name>
<feature type="binding site" evidence="14">
    <location>
        <position position="257"/>
    </location>
    <ligand>
        <name>sn-glycerol 3-phosphate</name>
        <dbReference type="ChEBI" id="CHEBI:57597"/>
    </ligand>
</feature>
<feature type="binding site" evidence="14">
    <location>
        <position position="259"/>
    </location>
    <ligand>
        <name>sn-glycerol 3-phosphate</name>
        <dbReference type="ChEBI" id="CHEBI:57597"/>
    </ligand>
</feature>
<feature type="binding site" evidence="17">
    <location>
        <position position="258"/>
    </location>
    <ligand>
        <name>NAD(+)</name>
        <dbReference type="ChEBI" id="CHEBI:57540"/>
    </ligand>
</feature>
<dbReference type="FunFam" id="1.10.1040.10:FF:000001">
    <property type="entry name" value="Glycerol-3-phosphate dehydrogenase [NAD(P)+]"/>
    <property type="match status" value="1"/>
</dbReference>
<evidence type="ECO:0000256" key="16">
    <source>
        <dbReference type="PIRSR" id="PIRSR000114-2"/>
    </source>
</evidence>
<dbReference type="InterPro" id="IPR008927">
    <property type="entry name" value="6-PGluconate_DH-like_C_sf"/>
</dbReference>
<dbReference type="GO" id="GO:0046167">
    <property type="term" value="P:glycerol-3-phosphate biosynthetic process"/>
    <property type="evidence" value="ECO:0007669"/>
    <property type="project" value="UniProtKB-UniRule"/>
</dbReference>
<comment type="subcellular location">
    <subcellularLocation>
        <location evidence="14">Cytoplasm</location>
    </subcellularLocation>
</comment>
<dbReference type="EC" id="1.1.1.94" evidence="11 14"/>
<keyword evidence="14" id="KW-0963">Cytoplasm</keyword>
<feature type="binding site" evidence="16">
    <location>
        <position position="108"/>
    </location>
    <ligand>
        <name>substrate</name>
    </ligand>
</feature>
<comment type="function">
    <text evidence="14">Catalyzes the reduction of the glycolytic intermediate dihydroxyacetone phosphate (DHAP) to sn-glycerol 3-phosphate (G3P), the key precursor for phospholipid synthesis.</text>
</comment>
<keyword evidence="8 14" id="KW-0594">Phospholipid biosynthesis</keyword>
<evidence type="ECO:0000259" key="19">
    <source>
        <dbReference type="Pfam" id="PF01210"/>
    </source>
</evidence>
<keyword evidence="3 14" id="KW-0547">Nucleotide-binding</keyword>
<dbReference type="RefSeq" id="WP_172355287.1">
    <property type="nucleotide sequence ID" value="NZ_BLLH01000002.1"/>
</dbReference>
<evidence type="ECO:0000256" key="7">
    <source>
        <dbReference type="ARBA" id="ARBA00023098"/>
    </source>
</evidence>
<evidence type="ECO:0000256" key="1">
    <source>
        <dbReference type="ARBA" id="ARBA00011009"/>
    </source>
</evidence>
<evidence type="ECO:0000256" key="2">
    <source>
        <dbReference type="ARBA" id="ARBA00022516"/>
    </source>
</evidence>
<evidence type="ECO:0000256" key="17">
    <source>
        <dbReference type="PIRSR" id="PIRSR000114-3"/>
    </source>
</evidence>
<feature type="binding site" evidence="16">
    <location>
        <begin position="258"/>
        <end position="259"/>
    </location>
    <ligand>
        <name>substrate</name>
    </ligand>
</feature>
<feature type="binding site" evidence="14">
    <location>
        <position position="258"/>
    </location>
    <ligand>
        <name>NADPH</name>
        <dbReference type="ChEBI" id="CHEBI:57783"/>
    </ligand>
</feature>
<dbReference type="NCBIfam" id="NF000942">
    <property type="entry name" value="PRK00094.1-4"/>
    <property type="match status" value="1"/>
</dbReference>
<keyword evidence="22" id="KW-1185">Reference proteome</keyword>
<feature type="binding site" evidence="14">
    <location>
        <position position="282"/>
    </location>
    <ligand>
        <name>NADPH</name>
        <dbReference type="ChEBI" id="CHEBI:57783"/>
    </ligand>
</feature>
<dbReference type="Gene3D" id="1.10.1040.10">
    <property type="entry name" value="N-(1-d-carboxylethyl)-l-norvaline Dehydrogenase, domain 2"/>
    <property type="match status" value="1"/>
</dbReference>
<gene>
    <name evidence="14 21" type="primary">gpsA</name>
    <name evidence="21" type="ORF">Hs20B_04760</name>
</gene>
<comment type="catalytic activity">
    <reaction evidence="10">
        <text>sn-glycerol 3-phosphate + NADP(+) = dihydroxyacetone phosphate + NADPH + H(+)</text>
        <dbReference type="Rhea" id="RHEA:11096"/>
        <dbReference type="ChEBI" id="CHEBI:15378"/>
        <dbReference type="ChEBI" id="CHEBI:57597"/>
        <dbReference type="ChEBI" id="CHEBI:57642"/>
        <dbReference type="ChEBI" id="CHEBI:57783"/>
        <dbReference type="ChEBI" id="CHEBI:58349"/>
        <dbReference type="EC" id="1.1.1.94"/>
    </reaction>
    <physiologicalReaction direction="right-to-left" evidence="10">
        <dbReference type="Rhea" id="RHEA:11098"/>
    </physiologicalReaction>
</comment>
<evidence type="ECO:0000259" key="20">
    <source>
        <dbReference type="Pfam" id="PF07479"/>
    </source>
</evidence>
<dbReference type="UniPathway" id="UPA00940"/>
<feature type="domain" description="Glycerol-3-phosphate dehydrogenase NAD-dependent N-terminal" evidence="19">
    <location>
        <begin position="5"/>
        <end position="162"/>
    </location>
</feature>
<feature type="binding site" evidence="17">
    <location>
        <begin position="10"/>
        <end position="15"/>
    </location>
    <ligand>
        <name>NAD(+)</name>
        <dbReference type="ChEBI" id="CHEBI:57540"/>
    </ligand>
</feature>
<proteinExistence type="inferred from homology"/>
<keyword evidence="2 14" id="KW-0444">Lipid biosynthesis</keyword>
<dbReference type="GO" id="GO:0051287">
    <property type="term" value="F:NAD binding"/>
    <property type="evidence" value="ECO:0007669"/>
    <property type="project" value="InterPro"/>
</dbReference>
<comment type="catalytic activity">
    <reaction evidence="14">
        <text>sn-glycerol 3-phosphate + NAD(+) = dihydroxyacetone phosphate + NADH + H(+)</text>
        <dbReference type="Rhea" id="RHEA:11092"/>
        <dbReference type="ChEBI" id="CHEBI:15378"/>
        <dbReference type="ChEBI" id="CHEBI:57540"/>
        <dbReference type="ChEBI" id="CHEBI:57597"/>
        <dbReference type="ChEBI" id="CHEBI:57642"/>
        <dbReference type="ChEBI" id="CHEBI:57945"/>
        <dbReference type="EC" id="1.1.1.94"/>
    </reaction>
</comment>
<dbReference type="PANTHER" id="PTHR11728:SF1">
    <property type="entry name" value="GLYCEROL-3-PHOSPHATE DEHYDROGENASE [NAD(+)] 2, CHLOROPLASTIC"/>
    <property type="match status" value="1"/>
</dbReference>
<keyword evidence="6 14" id="KW-0520">NAD</keyword>
<dbReference type="SUPFAM" id="SSF48179">
    <property type="entry name" value="6-phosphogluconate dehydrogenase C-terminal domain-like"/>
    <property type="match status" value="1"/>
</dbReference>
<evidence type="ECO:0000256" key="11">
    <source>
        <dbReference type="ARBA" id="ARBA00066687"/>
    </source>
</evidence>
<comment type="pathway">
    <text evidence="14">Membrane lipid metabolism; glycerophospholipid metabolism.</text>
</comment>
<feature type="binding site" evidence="14">
    <location>
        <position position="108"/>
    </location>
    <ligand>
        <name>NADPH</name>
        <dbReference type="ChEBI" id="CHEBI:57783"/>
    </ligand>
</feature>
<feature type="binding site" evidence="14">
    <location>
        <position position="14"/>
    </location>
    <ligand>
        <name>NADPH</name>
        <dbReference type="ChEBI" id="CHEBI:57783"/>
    </ligand>
</feature>
<evidence type="ECO:0000256" key="6">
    <source>
        <dbReference type="ARBA" id="ARBA00023027"/>
    </source>
</evidence>
<dbReference type="InterPro" id="IPR013328">
    <property type="entry name" value="6PGD_dom2"/>
</dbReference>
<evidence type="ECO:0000256" key="10">
    <source>
        <dbReference type="ARBA" id="ARBA00052716"/>
    </source>
</evidence>
<organism evidence="21 22">
    <name type="scientific">Pseudolactococcus insecticola</name>
    <dbReference type="NCBI Taxonomy" id="2709158"/>
    <lineage>
        <taxon>Bacteria</taxon>
        <taxon>Bacillati</taxon>
        <taxon>Bacillota</taxon>
        <taxon>Bacilli</taxon>
        <taxon>Lactobacillales</taxon>
        <taxon>Streptococcaceae</taxon>
        <taxon>Pseudolactococcus</taxon>
    </lineage>
</organism>
<feature type="binding site" evidence="14">
    <location>
        <position position="139"/>
    </location>
    <ligand>
        <name>sn-glycerol 3-phosphate</name>
        <dbReference type="ChEBI" id="CHEBI:57597"/>
    </ligand>
</feature>
<evidence type="ECO:0000256" key="13">
    <source>
        <dbReference type="ARBA" id="ARBA00080511"/>
    </source>
</evidence>
<evidence type="ECO:0000256" key="3">
    <source>
        <dbReference type="ARBA" id="ARBA00022741"/>
    </source>
</evidence>
<evidence type="ECO:0000256" key="5">
    <source>
        <dbReference type="ARBA" id="ARBA00023002"/>
    </source>
</evidence>
<dbReference type="GO" id="GO:0047952">
    <property type="term" value="F:glycerol-3-phosphate dehydrogenase [NAD(P)+] activity"/>
    <property type="evidence" value="ECO:0007669"/>
    <property type="project" value="UniProtKB-UniRule"/>
</dbReference>
<dbReference type="GO" id="GO:0008654">
    <property type="term" value="P:phospholipid biosynthetic process"/>
    <property type="evidence" value="ECO:0007669"/>
    <property type="project" value="UniProtKB-KW"/>
</dbReference>
<evidence type="ECO:0000313" key="22">
    <source>
        <dbReference type="Proteomes" id="UP000475928"/>
    </source>
</evidence>
<feature type="binding site" evidence="17">
    <location>
        <position position="143"/>
    </location>
    <ligand>
        <name>NAD(+)</name>
        <dbReference type="ChEBI" id="CHEBI:57540"/>
    </ligand>
</feature>
<dbReference type="InterPro" id="IPR006109">
    <property type="entry name" value="G3P_DH_NAD-dep_C"/>
</dbReference>
<feature type="binding site" evidence="14">
    <location>
        <position position="141"/>
    </location>
    <ligand>
        <name>sn-glycerol 3-phosphate</name>
        <dbReference type="ChEBI" id="CHEBI:57597"/>
    </ligand>
</feature>
<dbReference type="SUPFAM" id="SSF51735">
    <property type="entry name" value="NAD(P)-binding Rossmann-fold domains"/>
    <property type="match status" value="1"/>
</dbReference>
<dbReference type="PROSITE" id="PS00957">
    <property type="entry name" value="NAD_G3PDH"/>
    <property type="match status" value="1"/>
</dbReference>
<dbReference type="GO" id="GO:0005975">
    <property type="term" value="P:carbohydrate metabolic process"/>
    <property type="evidence" value="ECO:0007669"/>
    <property type="project" value="InterPro"/>
</dbReference>
<dbReference type="InterPro" id="IPR006168">
    <property type="entry name" value="G3P_DH_NAD-dep"/>
</dbReference>
<comment type="caution">
    <text evidence="21">The sequence shown here is derived from an EMBL/GenBank/DDBJ whole genome shotgun (WGS) entry which is preliminary data.</text>
</comment>